<dbReference type="EMBL" id="CAKMRJ010001112">
    <property type="protein sequence ID" value="CAH1420610.1"/>
    <property type="molecule type" value="Genomic_DNA"/>
</dbReference>
<evidence type="ECO:0008006" key="4">
    <source>
        <dbReference type="Google" id="ProtNLM"/>
    </source>
</evidence>
<reference evidence="2 3" key="1">
    <citation type="submission" date="2022-01" db="EMBL/GenBank/DDBJ databases">
        <authorList>
            <person name="Xiong W."/>
            <person name="Schranz E."/>
        </authorList>
    </citation>
    <scope>NUCLEOTIDE SEQUENCE [LARGE SCALE GENOMIC DNA]</scope>
</reference>
<dbReference type="GO" id="GO:0003676">
    <property type="term" value="F:nucleic acid binding"/>
    <property type="evidence" value="ECO:0007669"/>
    <property type="project" value="InterPro"/>
</dbReference>
<protein>
    <recommendedName>
        <fullName evidence="4">CCHC-type domain-containing protein</fullName>
    </recommendedName>
</protein>
<dbReference type="Proteomes" id="UP001157418">
    <property type="component" value="Unassembled WGS sequence"/>
</dbReference>
<dbReference type="InterPro" id="IPR036875">
    <property type="entry name" value="Znf_CCHC_sf"/>
</dbReference>
<evidence type="ECO:0000313" key="2">
    <source>
        <dbReference type="EMBL" id="CAH1420610.1"/>
    </source>
</evidence>
<dbReference type="GO" id="GO:0008270">
    <property type="term" value="F:zinc ion binding"/>
    <property type="evidence" value="ECO:0007669"/>
    <property type="project" value="InterPro"/>
</dbReference>
<evidence type="ECO:0000313" key="3">
    <source>
        <dbReference type="Proteomes" id="UP001157418"/>
    </source>
</evidence>
<accession>A0AAU9M1I7</accession>
<feature type="region of interest" description="Disordered" evidence="1">
    <location>
        <begin position="1"/>
        <end position="63"/>
    </location>
</feature>
<organism evidence="2 3">
    <name type="scientific">Lactuca virosa</name>
    <dbReference type="NCBI Taxonomy" id="75947"/>
    <lineage>
        <taxon>Eukaryota</taxon>
        <taxon>Viridiplantae</taxon>
        <taxon>Streptophyta</taxon>
        <taxon>Embryophyta</taxon>
        <taxon>Tracheophyta</taxon>
        <taxon>Spermatophyta</taxon>
        <taxon>Magnoliopsida</taxon>
        <taxon>eudicotyledons</taxon>
        <taxon>Gunneridae</taxon>
        <taxon>Pentapetalae</taxon>
        <taxon>asterids</taxon>
        <taxon>campanulids</taxon>
        <taxon>Asterales</taxon>
        <taxon>Asteraceae</taxon>
        <taxon>Cichorioideae</taxon>
        <taxon>Cichorieae</taxon>
        <taxon>Lactucinae</taxon>
        <taxon>Lactuca</taxon>
    </lineage>
</organism>
<evidence type="ECO:0000256" key="1">
    <source>
        <dbReference type="SAM" id="MobiDB-lite"/>
    </source>
</evidence>
<dbReference type="SUPFAM" id="SSF57756">
    <property type="entry name" value="Retrovirus zinc finger-like domains"/>
    <property type="match status" value="1"/>
</dbReference>
<proteinExistence type="predicted"/>
<dbReference type="AlphaFoldDB" id="A0AAU9M1I7"/>
<keyword evidence="3" id="KW-1185">Reference proteome</keyword>
<name>A0AAU9M1I7_9ASTR</name>
<gene>
    <name evidence="2" type="ORF">LVIROSA_LOCUS8060</name>
</gene>
<sequence length="156" mass="17733">MDRYVALYSKTPPPNNDNELSDESEGEAVVVKRYIRRSKKKPSGPRRFPSKSDSSTSKGYDARRKIVAEKNEGLKCSNYGGTGHFARECKSKKVDTNEDYEVKYKKLLASLKRKNIDVKVMVAEVESWVDDEESSDEDKGKDKCFMACTDAFIINE</sequence>
<feature type="compositionally biased region" description="Basic residues" evidence="1">
    <location>
        <begin position="33"/>
        <end position="44"/>
    </location>
</feature>
<comment type="caution">
    <text evidence="2">The sequence shown here is derived from an EMBL/GenBank/DDBJ whole genome shotgun (WGS) entry which is preliminary data.</text>
</comment>